<dbReference type="InterPro" id="IPR048764">
    <property type="entry name" value="PylC_N"/>
</dbReference>
<dbReference type="GO" id="GO:0005524">
    <property type="term" value="F:ATP binding"/>
    <property type="evidence" value="ECO:0007669"/>
    <property type="project" value="InterPro"/>
</dbReference>
<sequence length="328" mass="37612">MATANNILITSAGRRVSLVKAFQKELSILDAMGLVICCDAQPELSAACQVADKHFQVPRLDHPEYPDFLVQKCRELDIKLIIPTIDTELTLLARNRALFLANGIIPIVSSPELIKLTQDKRKTHELFNFYGISTAQEYDRGHFKYPMYLKPYDGSRSIDNYLLKSPDELRDEHLQNEKMMFLEYLDHDQHDEYTCDLYYDKHHNLKCVVPRKRIAIREGEVNKGITCRNEVAKLVQNKLSELPGAIGCLTAQFFMHKVSGKITGIEINARFGGGFPLTYLAGANYPGWLLGEYLFDKKVNDGFESWEDQLLMLRYDNEVLVHAYQRTT</sequence>
<dbReference type="Gene3D" id="3.30.470.20">
    <property type="entry name" value="ATP-grasp fold, B domain"/>
    <property type="match status" value="1"/>
</dbReference>
<evidence type="ECO:0000259" key="1">
    <source>
        <dbReference type="Pfam" id="PF21360"/>
    </source>
</evidence>
<dbReference type="OrthoDB" id="9803907at2"/>
<organism evidence="2 3">
    <name type="scientific">Robertkochia marina</name>
    <dbReference type="NCBI Taxonomy" id="1227945"/>
    <lineage>
        <taxon>Bacteria</taxon>
        <taxon>Pseudomonadati</taxon>
        <taxon>Bacteroidota</taxon>
        <taxon>Flavobacteriia</taxon>
        <taxon>Flavobacteriales</taxon>
        <taxon>Flavobacteriaceae</taxon>
        <taxon>Robertkochia</taxon>
    </lineage>
</organism>
<reference evidence="2 3" key="1">
    <citation type="submission" date="2019-04" db="EMBL/GenBank/DDBJ databases">
        <title>Draft genome sequence of Robertkochia marina CC-AMO-30D.</title>
        <authorList>
            <person name="Hameed A."/>
            <person name="Lin S.-Y."/>
            <person name="Shahina M."/>
            <person name="Lai W.-A."/>
            <person name="Young C.-C."/>
        </authorList>
    </citation>
    <scope>NUCLEOTIDE SEQUENCE [LARGE SCALE GENOMIC DNA]</scope>
    <source>
        <strain evidence="2 3">CC-AMO-30D</strain>
    </source>
</reference>
<dbReference type="RefSeq" id="WP_136336861.1">
    <property type="nucleotide sequence ID" value="NZ_QXMP01000013.1"/>
</dbReference>
<feature type="domain" description="PylC N-terminal" evidence="1">
    <location>
        <begin position="7"/>
        <end position="106"/>
    </location>
</feature>
<gene>
    <name evidence="2" type="ORF">E7Z59_13520</name>
</gene>
<protein>
    <submittedName>
        <fullName evidence="2">Carbamoyl phosphate synthase large subunit</fullName>
    </submittedName>
</protein>
<dbReference type="Gene3D" id="3.30.1490.20">
    <property type="entry name" value="ATP-grasp fold, A domain"/>
    <property type="match status" value="1"/>
</dbReference>
<dbReference type="InterPro" id="IPR013815">
    <property type="entry name" value="ATP_grasp_subdomain_1"/>
</dbReference>
<proteinExistence type="predicted"/>
<accession>A0A4S3LYX7</accession>
<dbReference type="SUPFAM" id="SSF56059">
    <property type="entry name" value="Glutathione synthetase ATP-binding domain-like"/>
    <property type="match status" value="1"/>
</dbReference>
<comment type="caution">
    <text evidence="2">The sequence shown here is derived from an EMBL/GenBank/DDBJ whole genome shotgun (WGS) entry which is preliminary data.</text>
</comment>
<name>A0A4S3LYX7_9FLAO</name>
<dbReference type="AlphaFoldDB" id="A0A4S3LYX7"/>
<keyword evidence="3" id="KW-1185">Reference proteome</keyword>
<dbReference type="Pfam" id="PF21360">
    <property type="entry name" value="PylC-like_N"/>
    <property type="match status" value="1"/>
</dbReference>
<evidence type="ECO:0000313" key="3">
    <source>
        <dbReference type="Proteomes" id="UP000305939"/>
    </source>
</evidence>
<dbReference type="Gene3D" id="3.40.50.20">
    <property type="match status" value="1"/>
</dbReference>
<evidence type="ECO:0000313" key="2">
    <source>
        <dbReference type="EMBL" id="THD66792.1"/>
    </source>
</evidence>
<dbReference type="EMBL" id="SSMC01000003">
    <property type="protein sequence ID" value="THD66792.1"/>
    <property type="molecule type" value="Genomic_DNA"/>
</dbReference>
<dbReference type="Proteomes" id="UP000305939">
    <property type="component" value="Unassembled WGS sequence"/>
</dbReference>
<dbReference type="Pfam" id="PF15632">
    <property type="entry name" value="ATPgrasp_Ter"/>
    <property type="match status" value="1"/>
</dbReference>